<evidence type="ECO:0000256" key="2">
    <source>
        <dbReference type="ARBA" id="ARBA00004193"/>
    </source>
</evidence>
<keyword evidence="8 12" id="KW-0732">Signal</keyword>
<feature type="signal peptide" evidence="12">
    <location>
        <begin position="1"/>
        <end position="21"/>
    </location>
</feature>
<dbReference type="Pfam" id="PF12849">
    <property type="entry name" value="PBP_like_2"/>
    <property type="match status" value="1"/>
</dbReference>
<organism evidence="14 15">
    <name type="scientific">Ligilactobacillus pabuli</name>
    <dbReference type="NCBI Taxonomy" id="2886039"/>
    <lineage>
        <taxon>Bacteria</taxon>
        <taxon>Bacillati</taxon>
        <taxon>Bacillota</taxon>
        <taxon>Bacilli</taxon>
        <taxon>Lactobacillales</taxon>
        <taxon>Lactobacillaceae</taxon>
        <taxon>Ligilactobacillus</taxon>
    </lineage>
</organism>
<dbReference type="InterPro" id="IPR011862">
    <property type="entry name" value="Phos-bd"/>
</dbReference>
<evidence type="ECO:0000256" key="12">
    <source>
        <dbReference type="RuleBase" id="RU367119"/>
    </source>
</evidence>
<dbReference type="Gene3D" id="3.40.190.10">
    <property type="entry name" value="Periplasmic binding protein-like II"/>
    <property type="match status" value="2"/>
</dbReference>
<sequence length="295" mass="31728">MKKNKLLLGFMTTVLGLTLVACGGKQTSGESNTKKAEKVTIVGSTALQPLVEKAASQFESDHPGANITVQGGGSGTGLSQVQSGAVQIGNSDIFAEQQSGIKPKQLVDHQVAVVGMVPVVHPGVGVKDISMEQLRQIMTGKVTNWKQVGGKDQKITVINRAQGSGTRATFENAVFKAGDKALNAQEQDSNGTVQKIVAQTPGAISYLAFSYVNDDLQELAIDHVKPTYKNVATNQWKIWSYEHMYTKGQPKGTAKALLKYVLSDKVQKGLLDKLGYYSVHQMQVKMNPDGKVVQK</sequence>
<dbReference type="Proteomes" id="UP001055149">
    <property type="component" value="Unassembled WGS sequence"/>
</dbReference>
<evidence type="ECO:0000256" key="4">
    <source>
        <dbReference type="ARBA" id="ARBA00011529"/>
    </source>
</evidence>
<keyword evidence="9" id="KW-0472">Membrane</keyword>
<dbReference type="SUPFAM" id="SSF53850">
    <property type="entry name" value="Periplasmic binding protein-like II"/>
    <property type="match status" value="1"/>
</dbReference>
<comment type="subcellular location">
    <subcellularLocation>
        <location evidence="2 12">Cell membrane</location>
        <topology evidence="2 12">Lipid-anchor</topology>
    </subcellularLocation>
</comment>
<proteinExistence type="inferred from homology"/>
<keyword evidence="15" id="KW-1185">Reference proteome</keyword>
<evidence type="ECO:0000256" key="11">
    <source>
        <dbReference type="ARBA" id="ARBA00023288"/>
    </source>
</evidence>
<dbReference type="CDD" id="cd13653">
    <property type="entry name" value="PBP2_phosphate_like_1"/>
    <property type="match status" value="1"/>
</dbReference>
<comment type="caution">
    <text evidence="14">The sequence shown here is derived from an EMBL/GenBank/DDBJ whole genome shotgun (WGS) entry which is preliminary data.</text>
</comment>
<feature type="domain" description="PBP" evidence="13">
    <location>
        <begin position="31"/>
        <end position="265"/>
    </location>
</feature>
<dbReference type="PROSITE" id="PS51257">
    <property type="entry name" value="PROKAR_LIPOPROTEIN"/>
    <property type="match status" value="1"/>
</dbReference>
<dbReference type="PANTHER" id="PTHR30570:SF4">
    <property type="entry name" value="PHOSPHATE-BINDING PROTEIN PSTS 1"/>
    <property type="match status" value="1"/>
</dbReference>
<dbReference type="EMBL" id="BQXH01000002">
    <property type="protein sequence ID" value="GKS80554.1"/>
    <property type="molecule type" value="Genomic_DNA"/>
</dbReference>
<dbReference type="NCBIfam" id="TIGR02136">
    <property type="entry name" value="ptsS_2"/>
    <property type="match status" value="1"/>
</dbReference>
<dbReference type="InterPro" id="IPR024370">
    <property type="entry name" value="PBP_domain"/>
</dbReference>
<comment type="function">
    <text evidence="1">Part of the ABC transporter complex PstSACB involved in phosphate import.</text>
</comment>
<comment type="similarity">
    <text evidence="3 12">Belongs to the PstS family.</text>
</comment>
<evidence type="ECO:0000256" key="3">
    <source>
        <dbReference type="ARBA" id="ARBA00008725"/>
    </source>
</evidence>
<keyword evidence="6 12" id="KW-1003">Cell membrane</keyword>
<evidence type="ECO:0000256" key="10">
    <source>
        <dbReference type="ARBA" id="ARBA00023139"/>
    </source>
</evidence>
<evidence type="ECO:0000256" key="6">
    <source>
        <dbReference type="ARBA" id="ARBA00022475"/>
    </source>
</evidence>
<dbReference type="PANTHER" id="PTHR30570">
    <property type="entry name" value="PERIPLASMIC PHOSPHATE BINDING COMPONENT OF PHOSPHATE ABC TRANSPORTER"/>
    <property type="match status" value="1"/>
</dbReference>
<feature type="chain" id="PRO_5044997223" description="Phosphate-binding protein" evidence="12">
    <location>
        <begin position="22"/>
        <end position="295"/>
    </location>
</feature>
<gene>
    <name evidence="14" type="ORF">LPAF129_02390</name>
</gene>
<evidence type="ECO:0000313" key="14">
    <source>
        <dbReference type="EMBL" id="GKS80554.1"/>
    </source>
</evidence>
<evidence type="ECO:0000256" key="1">
    <source>
        <dbReference type="ARBA" id="ARBA00002841"/>
    </source>
</evidence>
<evidence type="ECO:0000256" key="7">
    <source>
        <dbReference type="ARBA" id="ARBA00022592"/>
    </source>
</evidence>
<protein>
    <recommendedName>
        <fullName evidence="12">Phosphate-binding protein</fullName>
    </recommendedName>
</protein>
<evidence type="ECO:0000256" key="8">
    <source>
        <dbReference type="ARBA" id="ARBA00022729"/>
    </source>
</evidence>
<dbReference type="InterPro" id="IPR050811">
    <property type="entry name" value="Phosphate_ABC_transporter"/>
</dbReference>
<keyword evidence="11 12" id="KW-0449">Lipoprotein</keyword>
<evidence type="ECO:0000259" key="13">
    <source>
        <dbReference type="Pfam" id="PF12849"/>
    </source>
</evidence>
<keyword evidence="7 12" id="KW-0592">Phosphate transport</keyword>
<evidence type="ECO:0000256" key="5">
    <source>
        <dbReference type="ARBA" id="ARBA00022448"/>
    </source>
</evidence>
<evidence type="ECO:0000256" key="9">
    <source>
        <dbReference type="ARBA" id="ARBA00023136"/>
    </source>
</evidence>
<keyword evidence="10 12" id="KW-0564">Palmitate</keyword>
<name>A0ABQ5JER7_9LACO</name>
<accession>A0ABQ5JER7</accession>
<comment type="function">
    <text evidence="12">Involved in the system for phosphate transport across the cytoplasmic membrane.</text>
</comment>
<reference evidence="14" key="1">
    <citation type="journal article" date="2022" name="Int. J. Syst. Evol. Microbiol.">
        <title>A novel species of lactic acid bacteria, Ligilactobacillus pabuli sp. nov., isolated from alfalfa silage.</title>
        <authorList>
            <person name="Tohno M."/>
            <person name="Tanizawa Y."/>
            <person name="Sawada H."/>
            <person name="Sakamoto M."/>
            <person name="Ohkuma M."/>
            <person name="Kobayashi H."/>
        </authorList>
    </citation>
    <scope>NUCLEOTIDE SEQUENCE</scope>
    <source>
        <strain evidence="14">AF129</strain>
    </source>
</reference>
<dbReference type="RefSeq" id="WP_244054216.1">
    <property type="nucleotide sequence ID" value="NZ_BQXH01000002.1"/>
</dbReference>
<keyword evidence="5 12" id="KW-0813">Transport</keyword>
<comment type="subunit">
    <text evidence="4 12">The complex is composed of two ATP-binding proteins (PstB), two transmembrane proteins (PstC and PstA) and a solute-binding protein (PstS).</text>
</comment>
<evidence type="ECO:0000313" key="15">
    <source>
        <dbReference type="Proteomes" id="UP001055149"/>
    </source>
</evidence>